<keyword evidence="3" id="KW-1185">Reference proteome</keyword>
<dbReference type="Proteomes" id="UP000292507">
    <property type="component" value="Unassembled WGS sequence"/>
</dbReference>
<name>A0A4Q7Y694_9ACTN</name>
<feature type="region of interest" description="Disordered" evidence="1">
    <location>
        <begin position="1"/>
        <end position="22"/>
    </location>
</feature>
<evidence type="ECO:0000256" key="1">
    <source>
        <dbReference type="SAM" id="MobiDB-lite"/>
    </source>
</evidence>
<reference evidence="2 3" key="1">
    <citation type="submission" date="2019-02" db="EMBL/GenBank/DDBJ databases">
        <title>Sequencing the genomes of 1000 actinobacteria strains.</title>
        <authorList>
            <person name="Klenk H.-P."/>
        </authorList>
    </citation>
    <scope>NUCLEOTIDE SEQUENCE [LARGE SCALE GENOMIC DNA]</scope>
    <source>
        <strain evidence="2 3">DSM 44509</strain>
    </source>
</reference>
<proteinExistence type="predicted"/>
<sequence>MTDDPPGRSCPTGTGAAPAIQPQVATLDVAGTGVHVLSGPRPARVSDSGGVRVPQVARIRVCHAGPDGDPSPMSITPEALEAEFSLTTAATRLDFLSRRDNGDTALNTVRDADADSWSSLMDDQTQLDVHESLELLALGEVIARKAHDSQLVGIRAALRGGADWDEIASALGVSPQRAWDSYTESVARQLDADAAASARELAGTRPGR</sequence>
<dbReference type="AlphaFoldDB" id="A0A4Q7Y694"/>
<comment type="caution">
    <text evidence="2">The sequence shown here is derived from an EMBL/GenBank/DDBJ whole genome shotgun (WGS) entry which is preliminary data.</text>
</comment>
<accession>A0A4Q7Y694</accession>
<organism evidence="2 3">
    <name type="scientific">Blastococcus saxobsidens</name>
    <dbReference type="NCBI Taxonomy" id="138336"/>
    <lineage>
        <taxon>Bacteria</taxon>
        <taxon>Bacillati</taxon>
        <taxon>Actinomycetota</taxon>
        <taxon>Actinomycetes</taxon>
        <taxon>Geodermatophilales</taxon>
        <taxon>Geodermatophilaceae</taxon>
        <taxon>Blastococcus</taxon>
    </lineage>
</organism>
<evidence type="ECO:0000313" key="3">
    <source>
        <dbReference type="Proteomes" id="UP000292507"/>
    </source>
</evidence>
<evidence type="ECO:0000313" key="2">
    <source>
        <dbReference type="EMBL" id="RZU32420.1"/>
    </source>
</evidence>
<protein>
    <submittedName>
        <fullName evidence="2">Uncharacterized protein</fullName>
    </submittedName>
</protein>
<gene>
    <name evidence="2" type="ORF">BKA19_2115</name>
</gene>
<dbReference type="EMBL" id="SHKV01000001">
    <property type="protein sequence ID" value="RZU32420.1"/>
    <property type="molecule type" value="Genomic_DNA"/>
</dbReference>